<protein>
    <recommendedName>
        <fullName evidence="1">Peptidase M13 C-terminal domain-containing protein</fullName>
    </recommendedName>
</protein>
<evidence type="ECO:0000313" key="2">
    <source>
        <dbReference type="EMBL" id="KAH8040594.1"/>
    </source>
</evidence>
<dbReference type="GO" id="GO:0004222">
    <property type="term" value="F:metalloendopeptidase activity"/>
    <property type="evidence" value="ECO:0007669"/>
    <property type="project" value="InterPro"/>
</dbReference>
<sequence length="104" mass="11272">MFPHVPALETVFRAYKSASRKNKTADGLQLAFLGHLLGDQVFFLTYCHVLCAAADEEEARDAAQACNVPLANLPAFADAFRCPVGSRMNPSSKCTFFDEGSRGA</sequence>
<accession>A0A9J6F1H8</accession>
<dbReference type="AlphaFoldDB" id="A0A9J6F1H8"/>
<dbReference type="InterPro" id="IPR000718">
    <property type="entry name" value="Peptidase_M13"/>
</dbReference>
<dbReference type="PROSITE" id="PS51885">
    <property type="entry name" value="NEPRILYSIN"/>
    <property type="match status" value="1"/>
</dbReference>
<dbReference type="EMBL" id="JABSTU010000001">
    <property type="protein sequence ID" value="KAH8040594.1"/>
    <property type="molecule type" value="Genomic_DNA"/>
</dbReference>
<gene>
    <name evidence="2" type="ORF">HPB51_011422</name>
</gene>
<dbReference type="Proteomes" id="UP000821866">
    <property type="component" value="Chromosome 1"/>
</dbReference>
<reference evidence="2" key="1">
    <citation type="journal article" date="2020" name="Cell">
        <title>Large-Scale Comparative Analyses of Tick Genomes Elucidate Their Genetic Diversity and Vector Capacities.</title>
        <authorList>
            <consortium name="Tick Genome and Microbiome Consortium (TIGMIC)"/>
            <person name="Jia N."/>
            <person name="Wang J."/>
            <person name="Shi W."/>
            <person name="Du L."/>
            <person name="Sun Y."/>
            <person name="Zhan W."/>
            <person name="Jiang J.F."/>
            <person name="Wang Q."/>
            <person name="Zhang B."/>
            <person name="Ji P."/>
            <person name="Bell-Sakyi L."/>
            <person name="Cui X.M."/>
            <person name="Yuan T.T."/>
            <person name="Jiang B.G."/>
            <person name="Yang W.F."/>
            <person name="Lam T.T."/>
            <person name="Chang Q.C."/>
            <person name="Ding S.J."/>
            <person name="Wang X.J."/>
            <person name="Zhu J.G."/>
            <person name="Ruan X.D."/>
            <person name="Zhao L."/>
            <person name="Wei J.T."/>
            <person name="Ye R.Z."/>
            <person name="Que T.C."/>
            <person name="Du C.H."/>
            <person name="Zhou Y.H."/>
            <person name="Cheng J.X."/>
            <person name="Dai P.F."/>
            <person name="Guo W.B."/>
            <person name="Han X.H."/>
            <person name="Huang E.J."/>
            <person name="Li L.F."/>
            <person name="Wei W."/>
            <person name="Gao Y.C."/>
            <person name="Liu J.Z."/>
            <person name="Shao H.Z."/>
            <person name="Wang X."/>
            <person name="Wang C.C."/>
            <person name="Yang T.C."/>
            <person name="Huo Q.B."/>
            <person name="Li W."/>
            <person name="Chen H.Y."/>
            <person name="Chen S.E."/>
            <person name="Zhou L.G."/>
            <person name="Ni X.B."/>
            <person name="Tian J.H."/>
            <person name="Sheng Y."/>
            <person name="Liu T."/>
            <person name="Pan Y.S."/>
            <person name="Xia L.Y."/>
            <person name="Li J."/>
            <person name="Zhao F."/>
            <person name="Cao W.C."/>
        </authorList>
    </citation>
    <scope>NUCLEOTIDE SEQUENCE</scope>
    <source>
        <strain evidence="2">Rmic-2018</strain>
    </source>
</reference>
<dbReference type="OMA" id="EAMRCAD"/>
<dbReference type="InterPro" id="IPR018497">
    <property type="entry name" value="Peptidase_M13_C"/>
</dbReference>
<dbReference type="Gene3D" id="3.40.390.10">
    <property type="entry name" value="Collagenase (Catalytic Domain)"/>
    <property type="match status" value="1"/>
</dbReference>
<keyword evidence="3" id="KW-1185">Reference proteome</keyword>
<evidence type="ECO:0000259" key="1">
    <source>
        <dbReference type="Pfam" id="PF01431"/>
    </source>
</evidence>
<dbReference type="SUPFAM" id="SSF55486">
    <property type="entry name" value="Metalloproteases ('zincins'), catalytic domain"/>
    <property type="match status" value="1"/>
</dbReference>
<dbReference type="GO" id="GO:0016485">
    <property type="term" value="P:protein processing"/>
    <property type="evidence" value="ECO:0007669"/>
    <property type="project" value="TreeGrafter"/>
</dbReference>
<proteinExistence type="predicted"/>
<name>A0A9J6F1H8_RHIMP</name>
<dbReference type="Pfam" id="PF01431">
    <property type="entry name" value="Peptidase_M13"/>
    <property type="match status" value="1"/>
</dbReference>
<evidence type="ECO:0000313" key="3">
    <source>
        <dbReference type="Proteomes" id="UP000821866"/>
    </source>
</evidence>
<dbReference type="VEuPathDB" id="VectorBase:LOC119171654"/>
<feature type="domain" description="Peptidase M13 C-terminal" evidence="1">
    <location>
        <begin position="9"/>
        <end position="95"/>
    </location>
</feature>
<dbReference type="PANTHER" id="PTHR11733:SF241">
    <property type="entry name" value="GH26575P-RELATED"/>
    <property type="match status" value="1"/>
</dbReference>
<comment type="caution">
    <text evidence="2">The sequence shown here is derived from an EMBL/GenBank/DDBJ whole genome shotgun (WGS) entry which is preliminary data.</text>
</comment>
<dbReference type="PANTHER" id="PTHR11733">
    <property type="entry name" value="ZINC METALLOPROTEASE FAMILY M13 NEPRILYSIN-RELATED"/>
    <property type="match status" value="1"/>
</dbReference>
<organism evidence="2 3">
    <name type="scientific">Rhipicephalus microplus</name>
    <name type="common">Cattle tick</name>
    <name type="synonym">Boophilus microplus</name>
    <dbReference type="NCBI Taxonomy" id="6941"/>
    <lineage>
        <taxon>Eukaryota</taxon>
        <taxon>Metazoa</taxon>
        <taxon>Ecdysozoa</taxon>
        <taxon>Arthropoda</taxon>
        <taxon>Chelicerata</taxon>
        <taxon>Arachnida</taxon>
        <taxon>Acari</taxon>
        <taxon>Parasitiformes</taxon>
        <taxon>Ixodida</taxon>
        <taxon>Ixodoidea</taxon>
        <taxon>Ixodidae</taxon>
        <taxon>Rhipicephalinae</taxon>
        <taxon>Rhipicephalus</taxon>
        <taxon>Boophilus</taxon>
    </lineage>
</organism>
<dbReference type="OrthoDB" id="6506552at2759"/>
<dbReference type="InterPro" id="IPR024079">
    <property type="entry name" value="MetalloPept_cat_dom_sf"/>
</dbReference>
<dbReference type="GO" id="GO:0005886">
    <property type="term" value="C:plasma membrane"/>
    <property type="evidence" value="ECO:0007669"/>
    <property type="project" value="TreeGrafter"/>
</dbReference>
<reference evidence="2" key="2">
    <citation type="submission" date="2021-09" db="EMBL/GenBank/DDBJ databases">
        <authorList>
            <person name="Jia N."/>
            <person name="Wang J."/>
            <person name="Shi W."/>
            <person name="Du L."/>
            <person name="Sun Y."/>
            <person name="Zhan W."/>
            <person name="Jiang J."/>
            <person name="Wang Q."/>
            <person name="Zhang B."/>
            <person name="Ji P."/>
            <person name="Sakyi L.B."/>
            <person name="Cui X."/>
            <person name="Yuan T."/>
            <person name="Jiang B."/>
            <person name="Yang W."/>
            <person name="Lam T.T.-Y."/>
            <person name="Chang Q."/>
            <person name="Ding S."/>
            <person name="Wang X."/>
            <person name="Zhu J."/>
            <person name="Ruan X."/>
            <person name="Zhao L."/>
            <person name="Wei J."/>
            <person name="Que T."/>
            <person name="Du C."/>
            <person name="Cheng J."/>
            <person name="Dai P."/>
            <person name="Han X."/>
            <person name="Huang E."/>
            <person name="Gao Y."/>
            <person name="Liu J."/>
            <person name="Shao H."/>
            <person name="Ye R."/>
            <person name="Li L."/>
            <person name="Wei W."/>
            <person name="Wang X."/>
            <person name="Wang C."/>
            <person name="Huo Q."/>
            <person name="Li W."/>
            <person name="Guo W."/>
            <person name="Chen H."/>
            <person name="Chen S."/>
            <person name="Zhou L."/>
            <person name="Zhou L."/>
            <person name="Ni X."/>
            <person name="Tian J."/>
            <person name="Zhou Y."/>
            <person name="Sheng Y."/>
            <person name="Liu T."/>
            <person name="Pan Y."/>
            <person name="Xia L."/>
            <person name="Li J."/>
            <person name="Zhao F."/>
            <person name="Cao W."/>
        </authorList>
    </citation>
    <scope>NUCLEOTIDE SEQUENCE</scope>
    <source>
        <strain evidence="2">Rmic-2018</strain>
        <tissue evidence="2">Larvae</tissue>
    </source>
</reference>